<dbReference type="SUPFAM" id="SSF90002">
    <property type="entry name" value="Hypothetical protein YjiA, C-terminal domain"/>
    <property type="match status" value="1"/>
</dbReference>
<dbReference type="RefSeq" id="XP_007513394.1">
    <property type="nucleotide sequence ID" value="XM_007513332.1"/>
</dbReference>
<keyword evidence="1" id="KW-0547">Nucleotide-binding</keyword>
<dbReference type="InterPro" id="IPR011629">
    <property type="entry name" value="CobW-like_C"/>
</dbReference>
<keyword evidence="2" id="KW-0378">Hydrolase</keyword>
<dbReference type="Gene3D" id="3.40.50.300">
    <property type="entry name" value="P-loop containing nucleotide triphosphate hydrolases"/>
    <property type="match status" value="1"/>
</dbReference>
<evidence type="ECO:0000256" key="6">
    <source>
        <dbReference type="SAM" id="MobiDB-lite"/>
    </source>
</evidence>
<dbReference type="InterPro" id="IPR036627">
    <property type="entry name" value="CobW-likC_sf"/>
</dbReference>
<dbReference type="Proteomes" id="UP000198341">
    <property type="component" value="Chromosome 4"/>
</dbReference>
<dbReference type="PANTHER" id="PTHR13748">
    <property type="entry name" value="COBW-RELATED"/>
    <property type="match status" value="1"/>
</dbReference>
<protein>
    <recommendedName>
        <fullName evidence="7">CobW C-terminal domain-containing protein</fullName>
    </recommendedName>
</protein>
<dbReference type="eggNOG" id="KOG2743">
    <property type="taxonomic scope" value="Eukaryota"/>
</dbReference>
<dbReference type="AlphaFoldDB" id="K8ED79"/>
<dbReference type="GO" id="GO:0016787">
    <property type="term" value="F:hydrolase activity"/>
    <property type="evidence" value="ECO:0007669"/>
    <property type="project" value="UniProtKB-KW"/>
</dbReference>
<comment type="catalytic activity">
    <reaction evidence="5">
        <text>GTP + H2O = GDP + phosphate + H(+)</text>
        <dbReference type="Rhea" id="RHEA:19669"/>
        <dbReference type="ChEBI" id="CHEBI:15377"/>
        <dbReference type="ChEBI" id="CHEBI:15378"/>
        <dbReference type="ChEBI" id="CHEBI:37565"/>
        <dbReference type="ChEBI" id="CHEBI:43474"/>
        <dbReference type="ChEBI" id="CHEBI:58189"/>
    </reaction>
    <physiologicalReaction direction="left-to-right" evidence="5">
        <dbReference type="Rhea" id="RHEA:19670"/>
    </physiologicalReaction>
</comment>
<dbReference type="GO" id="GO:0000166">
    <property type="term" value="F:nucleotide binding"/>
    <property type="evidence" value="ECO:0007669"/>
    <property type="project" value="UniProtKB-KW"/>
</dbReference>
<dbReference type="Gene3D" id="3.30.1220.10">
    <property type="entry name" value="CobW-like, C-terminal domain"/>
    <property type="match status" value="1"/>
</dbReference>
<comment type="similarity">
    <text evidence="4">Belongs to the SIMIBI class G3E GTPase family. ZNG1 subfamily.</text>
</comment>
<reference evidence="8 9" key="1">
    <citation type="submission" date="2011-10" db="EMBL/GenBank/DDBJ databases">
        <authorList>
            <person name="Genoscope - CEA"/>
        </authorList>
    </citation>
    <scope>NUCLEOTIDE SEQUENCE [LARGE SCALE GENOMIC DNA]</scope>
    <source>
        <strain evidence="8 9">RCC 1105</strain>
    </source>
</reference>
<dbReference type="SUPFAM" id="SSF52540">
    <property type="entry name" value="P-loop containing nucleoside triphosphate hydrolases"/>
    <property type="match status" value="1"/>
</dbReference>
<dbReference type="InterPro" id="IPR003495">
    <property type="entry name" value="CobW/HypB/UreG_nucleotide-bd"/>
</dbReference>
<keyword evidence="3" id="KW-0143">Chaperone</keyword>
<dbReference type="InterPro" id="IPR027417">
    <property type="entry name" value="P-loop_NTPase"/>
</dbReference>
<dbReference type="SMART" id="SM00833">
    <property type="entry name" value="CobW_C"/>
    <property type="match status" value="1"/>
</dbReference>
<evidence type="ECO:0000259" key="7">
    <source>
        <dbReference type="SMART" id="SM00833"/>
    </source>
</evidence>
<dbReference type="STRING" id="41875.K8ED79"/>
<dbReference type="PANTHER" id="PTHR13748:SF62">
    <property type="entry name" value="COBW DOMAIN-CONTAINING PROTEIN"/>
    <property type="match status" value="1"/>
</dbReference>
<feature type="compositionally biased region" description="Basic and acidic residues" evidence="6">
    <location>
        <begin position="72"/>
        <end position="85"/>
    </location>
</feature>
<dbReference type="KEGG" id="bpg:Bathy04g03200"/>
<dbReference type="InterPro" id="IPR051316">
    <property type="entry name" value="Zinc-reg_GTPase_activator"/>
</dbReference>
<evidence type="ECO:0000313" key="9">
    <source>
        <dbReference type="Proteomes" id="UP000198341"/>
    </source>
</evidence>
<proteinExistence type="inferred from homology"/>
<feature type="region of interest" description="Disordered" evidence="6">
    <location>
        <begin position="347"/>
        <end position="380"/>
    </location>
</feature>
<dbReference type="OrthoDB" id="258627at2759"/>
<dbReference type="EMBL" id="FO082275">
    <property type="protein sequence ID" value="CCO15919.1"/>
    <property type="molecule type" value="Genomic_DNA"/>
</dbReference>
<dbReference type="GeneID" id="19016346"/>
<evidence type="ECO:0000256" key="2">
    <source>
        <dbReference type="ARBA" id="ARBA00022801"/>
    </source>
</evidence>
<evidence type="ECO:0000256" key="3">
    <source>
        <dbReference type="ARBA" id="ARBA00023186"/>
    </source>
</evidence>
<evidence type="ECO:0000313" key="8">
    <source>
        <dbReference type="EMBL" id="CCO15919.1"/>
    </source>
</evidence>
<dbReference type="CDD" id="cd03112">
    <property type="entry name" value="CobW-like"/>
    <property type="match status" value="1"/>
</dbReference>
<keyword evidence="9" id="KW-1185">Reference proteome</keyword>
<gene>
    <name evidence="8" type="ORF">Bathy04g03200</name>
</gene>
<feature type="compositionally biased region" description="Basic and acidic residues" evidence="6">
    <location>
        <begin position="359"/>
        <end position="380"/>
    </location>
</feature>
<dbReference type="Pfam" id="PF02492">
    <property type="entry name" value="cobW"/>
    <property type="match status" value="1"/>
</dbReference>
<feature type="domain" description="CobW C-terminal" evidence="7">
    <location>
        <begin position="434"/>
        <end position="528"/>
    </location>
</feature>
<feature type="region of interest" description="Disordered" evidence="6">
    <location>
        <begin position="67"/>
        <end position="128"/>
    </location>
</feature>
<evidence type="ECO:0000256" key="4">
    <source>
        <dbReference type="ARBA" id="ARBA00034320"/>
    </source>
</evidence>
<organism evidence="8 9">
    <name type="scientific">Bathycoccus prasinos</name>
    <dbReference type="NCBI Taxonomy" id="41875"/>
    <lineage>
        <taxon>Eukaryota</taxon>
        <taxon>Viridiplantae</taxon>
        <taxon>Chlorophyta</taxon>
        <taxon>Mamiellophyceae</taxon>
        <taxon>Mamiellales</taxon>
        <taxon>Bathycoccaceae</taxon>
        <taxon>Bathycoccus</taxon>
    </lineage>
</organism>
<name>K8ED79_9CHLO</name>
<dbReference type="Pfam" id="PF07683">
    <property type="entry name" value="CobW_C"/>
    <property type="match status" value="1"/>
</dbReference>
<evidence type="ECO:0000256" key="1">
    <source>
        <dbReference type="ARBA" id="ARBA00022741"/>
    </source>
</evidence>
<evidence type="ECO:0000256" key="5">
    <source>
        <dbReference type="ARBA" id="ARBA00049117"/>
    </source>
</evidence>
<accession>K8ED79</accession>
<dbReference type="GO" id="GO:0005737">
    <property type="term" value="C:cytoplasm"/>
    <property type="evidence" value="ECO:0007669"/>
    <property type="project" value="TreeGrafter"/>
</dbReference>
<sequence length="545" mass="60781">MEQNAAAKEGKLPPKMLQNLTELAHAYTHLNTTFNPLLRKKMSAASLVVFGARGGASILRSCEAPRFSKASKKNEDRMMCPERRTLASLNAREGGGRRRRRSARAATREQEQQTEDNNTNNNSLNKKDDERIPITVLTGFLGSGKTTLLNHILTQEHGKKIVVIENEFGEIDIDGEIVHREKSETEDILLLNNGCLCCSVRGDLVEMLTKLHDTRKGEFDHVVIETTGLANPAPIIQTFYLEHALLENFRVDGVVTLVDAKHAHLHLDEVKPDGVVNEALEQIAFADRIVLNKTDLVTDETELNGLHRRIREINALAEIQRATKAKVPLDFTLGIGGFDLEKVQEAVMGKEQQQQQQQKDGHGHSHDEHEHEHEHGHSHDAMVESGEIECNDPSHSHSHGHSHDALVESGEVICNDPSHSHSHGHSHTHHDDAVGSVSLVLDGDVDLDKINDWLGVLLNDRWETLFRMKGVLSIEGCDERYVFQGVHALFEGMPDRPWAEGEIRRSKLVFIGKDLVEKELAIGFAACLVDENKKKQKVGALGEPR</sequence>